<evidence type="ECO:0000313" key="2">
    <source>
        <dbReference type="EMBL" id="MCD9642853.1"/>
    </source>
</evidence>
<name>A0ABS8V6Q3_DATST</name>
<keyword evidence="3" id="KW-1185">Reference proteome</keyword>
<evidence type="ECO:0000256" key="1">
    <source>
        <dbReference type="SAM" id="MobiDB-lite"/>
    </source>
</evidence>
<proteinExistence type="predicted"/>
<dbReference type="EMBL" id="JACEIK010003725">
    <property type="protein sequence ID" value="MCD9642853.1"/>
    <property type="molecule type" value="Genomic_DNA"/>
</dbReference>
<accession>A0ABS8V6Q3</accession>
<feature type="region of interest" description="Disordered" evidence="1">
    <location>
        <begin position="1"/>
        <end position="24"/>
    </location>
</feature>
<sequence>MASVSGSKGEIDETSPDLLKNTPSNIRRLANEIEHLEGRQKYLAQTRSPSDGGDVRWYFCKMPLAVNQPAAAIPQTEIVGKGDYFRFGMRDSLAIEASFLQREDELLSCWWKEYAECSEGPKGASNILNPASEISSPESSQAGEGSVEEERVGVPVKGGLYEVSFVHFTLSLWINICYCLLVHQGKVLPFVLS</sequence>
<organism evidence="2 3">
    <name type="scientific">Datura stramonium</name>
    <name type="common">Jimsonweed</name>
    <name type="synonym">Common thornapple</name>
    <dbReference type="NCBI Taxonomy" id="4076"/>
    <lineage>
        <taxon>Eukaryota</taxon>
        <taxon>Viridiplantae</taxon>
        <taxon>Streptophyta</taxon>
        <taxon>Embryophyta</taxon>
        <taxon>Tracheophyta</taxon>
        <taxon>Spermatophyta</taxon>
        <taxon>Magnoliopsida</taxon>
        <taxon>eudicotyledons</taxon>
        <taxon>Gunneridae</taxon>
        <taxon>Pentapetalae</taxon>
        <taxon>asterids</taxon>
        <taxon>lamiids</taxon>
        <taxon>Solanales</taxon>
        <taxon>Solanaceae</taxon>
        <taxon>Solanoideae</taxon>
        <taxon>Datureae</taxon>
        <taxon>Datura</taxon>
    </lineage>
</organism>
<gene>
    <name evidence="2" type="primary">SGR2_2</name>
    <name evidence="2" type="ORF">HAX54_029887</name>
</gene>
<evidence type="ECO:0000313" key="3">
    <source>
        <dbReference type="Proteomes" id="UP000823775"/>
    </source>
</evidence>
<dbReference type="Proteomes" id="UP000823775">
    <property type="component" value="Unassembled WGS sequence"/>
</dbReference>
<feature type="compositionally biased region" description="Polar residues" evidence="1">
    <location>
        <begin position="128"/>
        <end position="142"/>
    </location>
</feature>
<comment type="caution">
    <text evidence="2">The sequence shown here is derived from an EMBL/GenBank/DDBJ whole genome shotgun (WGS) entry which is preliminary data.</text>
</comment>
<protein>
    <submittedName>
        <fullName evidence="2">Phospholipase sgr2</fullName>
    </submittedName>
</protein>
<feature type="region of interest" description="Disordered" evidence="1">
    <location>
        <begin position="128"/>
        <end position="149"/>
    </location>
</feature>
<reference evidence="2 3" key="1">
    <citation type="journal article" date="2021" name="BMC Genomics">
        <title>Datura genome reveals duplications of psychoactive alkaloid biosynthetic genes and high mutation rate following tissue culture.</title>
        <authorList>
            <person name="Rajewski A."/>
            <person name="Carter-House D."/>
            <person name="Stajich J."/>
            <person name="Litt A."/>
        </authorList>
    </citation>
    <scope>NUCLEOTIDE SEQUENCE [LARGE SCALE GENOMIC DNA]</scope>
    <source>
        <strain evidence="2">AR-01</strain>
    </source>
</reference>